<evidence type="ECO:0000256" key="6">
    <source>
        <dbReference type="SAM" id="MobiDB-lite"/>
    </source>
</evidence>
<dbReference type="SUPFAM" id="SSF46458">
    <property type="entry name" value="Globin-like"/>
    <property type="match status" value="1"/>
</dbReference>
<reference evidence="7" key="1">
    <citation type="journal article" date="2013" name="Genetics">
        <title>The draft genome and transcriptome of Panagrellus redivivus are shaped by the harsh demands of a free-living lifestyle.</title>
        <authorList>
            <person name="Srinivasan J."/>
            <person name="Dillman A.R."/>
            <person name="Macchietto M.G."/>
            <person name="Heikkinen L."/>
            <person name="Lakso M."/>
            <person name="Fracchia K.M."/>
            <person name="Antoshechkin I."/>
            <person name="Mortazavi A."/>
            <person name="Wong G."/>
            <person name="Sternberg P.W."/>
        </authorList>
    </citation>
    <scope>NUCLEOTIDE SEQUENCE [LARGE SCALE GENOMIC DNA]</scope>
    <source>
        <strain evidence="7">MT8872</strain>
    </source>
</reference>
<dbReference type="InterPro" id="IPR050532">
    <property type="entry name" value="Globin-like_OT"/>
</dbReference>
<keyword evidence="4" id="KW-0479">Metal-binding</keyword>
<evidence type="ECO:0000256" key="5">
    <source>
        <dbReference type="ARBA" id="ARBA00023004"/>
    </source>
</evidence>
<name>A0A7E4VCV6_PANRE</name>
<evidence type="ECO:0000256" key="2">
    <source>
        <dbReference type="ARBA" id="ARBA00022617"/>
    </source>
</evidence>
<evidence type="ECO:0000256" key="3">
    <source>
        <dbReference type="ARBA" id="ARBA00022621"/>
    </source>
</evidence>
<dbReference type="AlphaFoldDB" id="A0A7E4VCV6"/>
<reference evidence="8" key="2">
    <citation type="submission" date="2020-10" db="UniProtKB">
        <authorList>
            <consortium name="WormBaseParasite"/>
        </authorList>
    </citation>
    <scope>IDENTIFICATION</scope>
</reference>
<feature type="region of interest" description="Disordered" evidence="6">
    <location>
        <begin position="1"/>
        <end position="60"/>
    </location>
</feature>
<accession>A0A7E4VCV6</accession>
<proteinExistence type="predicted"/>
<dbReference type="PANTHER" id="PTHR46458:SF1">
    <property type="entry name" value="GEO09476P1"/>
    <property type="match status" value="1"/>
</dbReference>
<dbReference type="GO" id="GO:0046872">
    <property type="term" value="F:metal ion binding"/>
    <property type="evidence" value="ECO:0007669"/>
    <property type="project" value="UniProtKB-KW"/>
</dbReference>
<dbReference type="Proteomes" id="UP000492821">
    <property type="component" value="Unassembled WGS sequence"/>
</dbReference>
<dbReference type="InterPro" id="IPR044399">
    <property type="entry name" value="Mb-like_M"/>
</dbReference>
<dbReference type="GO" id="GO:0005344">
    <property type="term" value="F:oxygen carrier activity"/>
    <property type="evidence" value="ECO:0007669"/>
    <property type="project" value="UniProtKB-KW"/>
</dbReference>
<keyword evidence="5" id="KW-0408">Iron</keyword>
<evidence type="ECO:0000313" key="8">
    <source>
        <dbReference type="WBParaSite" id="Pan_g19483.t1"/>
    </source>
</evidence>
<dbReference type="InterPro" id="IPR009050">
    <property type="entry name" value="Globin-like_sf"/>
</dbReference>
<dbReference type="Gene3D" id="1.10.490.10">
    <property type="entry name" value="Globins"/>
    <property type="match status" value="1"/>
</dbReference>
<sequence length="289" mass="32037">MGNHSSSSAQTPSSSEDKLLRRNKRCAIANRGPRSPQYPLTPNSFPAPYEARQNRSRSLEPQCAEAVRVIEHSQSARYPRGRRPRHAANFLSAADALSSDNDTDGQLDSGIEVETSISLCITGLTHHQKMILQKVWMRAGPQEILESSRTILAHLIRSNPVLYDVFHLPSISESELSKHAIFAKLAANFATVFDFVMTNLVEDLDKVCYALQSLGGHHTELTSEISPTMWVKFQRAFDDNPPKAINSNAGGPAAWKLMIAFIVRQMRIGYSKSLSDREAKVFGADDKSS</sequence>
<dbReference type="GO" id="GO:0020037">
    <property type="term" value="F:heme binding"/>
    <property type="evidence" value="ECO:0007669"/>
    <property type="project" value="InterPro"/>
</dbReference>
<dbReference type="GO" id="GO:0019825">
    <property type="term" value="F:oxygen binding"/>
    <property type="evidence" value="ECO:0007669"/>
    <property type="project" value="InterPro"/>
</dbReference>
<feature type="compositionally biased region" description="Low complexity" evidence="6">
    <location>
        <begin position="1"/>
        <end position="14"/>
    </location>
</feature>
<keyword evidence="7" id="KW-1185">Reference proteome</keyword>
<dbReference type="WBParaSite" id="Pan_g19483.t1">
    <property type="protein sequence ID" value="Pan_g19483.t1"/>
    <property type="gene ID" value="Pan_g19483"/>
</dbReference>
<dbReference type="PANTHER" id="PTHR46458">
    <property type="entry name" value="BLR2807 PROTEIN"/>
    <property type="match status" value="1"/>
</dbReference>
<protein>
    <submittedName>
        <fullName evidence="8">GLOBIN domain-containing protein</fullName>
    </submittedName>
</protein>
<keyword evidence="2" id="KW-0349">Heme</keyword>
<keyword evidence="3" id="KW-0561">Oxygen transport</keyword>
<evidence type="ECO:0000256" key="4">
    <source>
        <dbReference type="ARBA" id="ARBA00022723"/>
    </source>
</evidence>
<evidence type="ECO:0000256" key="1">
    <source>
        <dbReference type="ARBA" id="ARBA00022448"/>
    </source>
</evidence>
<evidence type="ECO:0000313" key="7">
    <source>
        <dbReference type="Proteomes" id="UP000492821"/>
    </source>
</evidence>
<organism evidence="7 8">
    <name type="scientific">Panagrellus redivivus</name>
    <name type="common">Microworm</name>
    <dbReference type="NCBI Taxonomy" id="6233"/>
    <lineage>
        <taxon>Eukaryota</taxon>
        <taxon>Metazoa</taxon>
        <taxon>Ecdysozoa</taxon>
        <taxon>Nematoda</taxon>
        <taxon>Chromadorea</taxon>
        <taxon>Rhabditida</taxon>
        <taxon>Tylenchina</taxon>
        <taxon>Panagrolaimomorpha</taxon>
        <taxon>Panagrolaimoidea</taxon>
        <taxon>Panagrolaimidae</taxon>
        <taxon>Panagrellus</taxon>
    </lineage>
</organism>
<dbReference type="InterPro" id="IPR012292">
    <property type="entry name" value="Globin/Proto"/>
</dbReference>
<keyword evidence="1" id="KW-0813">Transport</keyword>
<dbReference type="CDD" id="cd01040">
    <property type="entry name" value="Mb-like"/>
    <property type="match status" value="1"/>
</dbReference>